<accession>A0A8S1RT62</accession>
<proteinExistence type="predicted"/>
<comment type="caution">
    <text evidence="1">The sequence shown here is derived from an EMBL/GenBank/DDBJ whole genome shotgun (WGS) entry which is preliminary data.</text>
</comment>
<reference evidence="1" key="1">
    <citation type="submission" date="2021-01" db="EMBL/GenBank/DDBJ databases">
        <authorList>
            <consortium name="Genoscope - CEA"/>
            <person name="William W."/>
        </authorList>
    </citation>
    <scope>NUCLEOTIDE SEQUENCE</scope>
</reference>
<keyword evidence="2" id="KW-1185">Reference proteome</keyword>
<protein>
    <submittedName>
        <fullName evidence="1">Uncharacterized protein</fullName>
    </submittedName>
</protein>
<name>A0A8S1RT62_9CILI</name>
<gene>
    <name evidence="1" type="ORF">PSON_ATCC_30995.1.T2990002</name>
</gene>
<evidence type="ECO:0000313" key="2">
    <source>
        <dbReference type="Proteomes" id="UP000692954"/>
    </source>
</evidence>
<dbReference type="OrthoDB" id="326273at2759"/>
<dbReference type="EMBL" id="CAJJDN010000299">
    <property type="protein sequence ID" value="CAD8130533.1"/>
    <property type="molecule type" value="Genomic_DNA"/>
</dbReference>
<dbReference type="AlphaFoldDB" id="A0A8S1RT62"/>
<evidence type="ECO:0000313" key="1">
    <source>
        <dbReference type="EMBL" id="CAD8130533.1"/>
    </source>
</evidence>
<organism evidence="1 2">
    <name type="scientific">Paramecium sonneborni</name>
    <dbReference type="NCBI Taxonomy" id="65129"/>
    <lineage>
        <taxon>Eukaryota</taxon>
        <taxon>Sar</taxon>
        <taxon>Alveolata</taxon>
        <taxon>Ciliophora</taxon>
        <taxon>Intramacronucleata</taxon>
        <taxon>Oligohymenophorea</taxon>
        <taxon>Peniculida</taxon>
        <taxon>Parameciidae</taxon>
        <taxon>Paramecium</taxon>
    </lineage>
</organism>
<dbReference type="Proteomes" id="UP000692954">
    <property type="component" value="Unassembled WGS sequence"/>
</dbReference>
<sequence length="141" mass="17003">MYCKSRKQEFKQLQILFIYQNIQTQSGGGSYDEAGNQKKIGKWVELDEEFNYNKQVTYNGKYKRNGLKVDRQDTSFMCQYSKNFVQMQILQKKNIQWWGMDHMIKKEMRKRLDDGQIWITSFILQKDSFIMVNLIRTVCKQ</sequence>